<dbReference type="EC" id="3.5.1.18" evidence="4 14"/>
<keyword evidence="7" id="KW-0479">Metal-binding</keyword>
<evidence type="ECO:0000256" key="2">
    <source>
        <dbReference type="ARBA" id="ARBA00006746"/>
    </source>
</evidence>
<evidence type="ECO:0000256" key="12">
    <source>
        <dbReference type="ARBA" id="ARBA00023285"/>
    </source>
</evidence>
<dbReference type="GO" id="GO:0006526">
    <property type="term" value="P:L-arginine biosynthetic process"/>
    <property type="evidence" value="ECO:0007669"/>
    <property type="project" value="TreeGrafter"/>
</dbReference>
<gene>
    <name evidence="16" type="ORF">PL2TA16_04714</name>
</gene>
<evidence type="ECO:0000313" key="16">
    <source>
        <dbReference type="EMBL" id="ESP94928.1"/>
    </source>
</evidence>
<dbReference type="InterPro" id="IPR011650">
    <property type="entry name" value="Peptidase_M20_dimer"/>
</dbReference>
<dbReference type="Pfam" id="PF01546">
    <property type="entry name" value="Peptidase_M20"/>
    <property type="match status" value="1"/>
</dbReference>
<dbReference type="Proteomes" id="UP000017820">
    <property type="component" value="Unassembled WGS sequence"/>
</dbReference>
<evidence type="ECO:0000313" key="17">
    <source>
        <dbReference type="Proteomes" id="UP000017820"/>
    </source>
</evidence>
<evidence type="ECO:0000256" key="4">
    <source>
        <dbReference type="ARBA" id="ARBA00011921"/>
    </source>
</evidence>
<dbReference type="InterPro" id="IPR005941">
    <property type="entry name" value="DapE_proteobac"/>
</dbReference>
<keyword evidence="11" id="KW-0457">Lysine biosynthesis</keyword>
<evidence type="ECO:0000256" key="1">
    <source>
        <dbReference type="ARBA" id="ARBA00005130"/>
    </source>
</evidence>
<proteinExistence type="inferred from homology"/>
<keyword evidence="12" id="KW-0170">Cobalt</keyword>
<dbReference type="GO" id="GO:0046872">
    <property type="term" value="F:metal ion binding"/>
    <property type="evidence" value="ECO:0007669"/>
    <property type="project" value="UniProtKB-KW"/>
</dbReference>
<sequence>MEQTVDWLFNMPQVLQDSQQAHFPVVDILQQLIRARSVTPNDAGTLAYLSQQLSKLEFEVVVIESNGVKNLIAHRRFGEGPTLAYSGHVDVVPATTDGWIVDPFSGEIVDGIVYGRGAADMKGSIAAMLNATRSLCESELNFSGTLYWLITSDEEGEATDGSALIAEYLRRQGVALDACLVGEPTSHKLVGDTIKNGRRGAISGRFIVKGKAGHVAYPELAKNAAHIAGELVTKLAQLNWPKDVAGSKTTLQVTGLTVPNIVDNLVPASCEITFNVRYSHSYKSDEICQRLAAVSDTVNAEVSVAWERPCESYYTGKQAHNCFLSLIETVISEELGNYPTLSTAGGTSDGRFFANENTQVVECGVKNESIHQVNEHVPITDLVTIERIYERILTAYLSQKQSDGELVVDSN</sequence>
<comment type="catalytic activity">
    <reaction evidence="13">
        <text>N-succinyl-(2S,6S)-2,6-diaminopimelate + H2O = (2S,6S)-2,6-diaminopimelate + succinate</text>
        <dbReference type="Rhea" id="RHEA:22608"/>
        <dbReference type="ChEBI" id="CHEBI:15377"/>
        <dbReference type="ChEBI" id="CHEBI:30031"/>
        <dbReference type="ChEBI" id="CHEBI:57609"/>
        <dbReference type="ChEBI" id="CHEBI:58087"/>
        <dbReference type="EC" id="3.5.1.18"/>
    </reaction>
</comment>
<dbReference type="Gene3D" id="3.40.630.10">
    <property type="entry name" value="Zn peptidases"/>
    <property type="match status" value="2"/>
</dbReference>
<reference evidence="16 17" key="1">
    <citation type="submission" date="2013-07" db="EMBL/GenBank/DDBJ databases">
        <title>Draft genome sequence of Pseudoalteromonas luteoviolacea 2ta16.</title>
        <authorList>
            <person name="Allen E.E."/>
            <person name="Azam F."/>
            <person name="Podell S."/>
        </authorList>
    </citation>
    <scope>NUCLEOTIDE SEQUENCE [LARGE SCALE GENOMIC DNA]</scope>
    <source>
        <strain evidence="16 17">2ta16</strain>
    </source>
</reference>
<dbReference type="InterPro" id="IPR002933">
    <property type="entry name" value="Peptidase_M20"/>
</dbReference>
<dbReference type="InterPro" id="IPR050072">
    <property type="entry name" value="Peptidase_M20A"/>
</dbReference>
<dbReference type="GO" id="GO:0008777">
    <property type="term" value="F:acetylornithine deacetylase activity"/>
    <property type="evidence" value="ECO:0007669"/>
    <property type="project" value="TreeGrafter"/>
</dbReference>
<dbReference type="EMBL" id="AUSV01000009">
    <property type="protein sequence ID" value="ESP94928.1"/>
    <property type="molecule type" value="Genomic_DNA"/>
</dbReference>
<name>V4HYR3_PSEL2</name>
<dbReference type="NCBIfam" id="TIGR01246">
    <property type="entry name" value="dapE_proteo"/>
    <property type="match status" value="1"/>
</dbReference>
<comment type="pathway">
    <text evidence="1">Amino-acid biosynthesis; L-lysine biosynthesis via DAP pathway; LL-2,6-diaminopimelate from (S)-tetrahydrodipicolinate (succinylase route): step 3/3.</text>
</comment>
<evidence type="ECO:0000256" key="10">
    <source>
        <dbReference type="ARBA" id="ARBA00022915"/>
    </source>
</evidence>
<evidence type="ECO:0000256" key="6">
    <source>
        <dbReference type="ARBA" id="ARBA00022605"/>
    </source>
</evidence>
<dbReference type="GO" id="GO:0009014">
    <property type="term" value="F:succinyl-diaminopimelate desuccinylase activity"/>
    <property type="evidence" value="ECO:0007669"/>
    <property type="project" value="UniProtKB-UniRule"/>
</dbReference>
<evidence type="ECO:0000256" key="3">
    <source>
        <dbReference type="ARBA" id="ARBA00011738"/>
    </source>
</evidence>
<evidence type="ECO:0000256" key="14">
    <source>
        <dbReference type="NCBIfam" id="TIGR01246"/>
    </source>
</evidence>
<dbReference type="UniPathway" id="UPA00034">
    <property type="reaction ID" value="UER00021"/>
</dbReference>
<organism evidence="16 17">
    <name type="scientific">Pseudoalteromonas luteoviolacea (strain 2ta16)</name>
    <dbReference type="NCBI Taxonomy" id="1353533"/>
    <lineage>
        <taxon>Bacteria</taxon>
        <taxon>Pseudomonadati</taxon>
        <taxon>Pseudomonadota</taxon>
        <taxon>Gammaproteobacteria</taxon>
        <taxon>Alteromonadales</taxon>
        <taxon>Pseudoalteromonadaceae</taxon>
        <taxon>Pseudoalteromonas</taxon>
    </lineage>
</organism>
<evidence type="ECO:0000256" key="11">
    <source>
        <dbReference type="ARBA" id="ARBA00023154"/>
    </source>
</evidence>
<evidence type="ECO:0000259" key="15">
    <source>
        <dbReference type="Pfam" id="PF07687"/>
    </source>
</evidence>
<keyword evidence="8" id="KW-0378">Hydrolase</keyword>
<feature type="domain" description="Peptidase M20 dimerisation" evidence="15">
    <location>
        <begin position="196"/>
        <end position="300"/>
    </location>
</feature>
<dbReference type="InterPro" id="IPR036264">
    <property type="entry name" value="Bact_exopeptidase_dim_dom"/>
</dbReference>
<evidence type="ECO:0000256" key="7">
    <source>
        <dbReference type="ARBA" id="ARBA00022723"/>
    </source>
</evidence>
<dbReference type="SUPFAM" id="SSF55031">
    <property type="entry name" value="Bacterial exopeptidase dimerisation domain"/>
    <property type="match status" value="1"/>
</dbReference>
<dbReference type="SUPFAM" id="SSF53187">
    <property type="entry name" value="Zn-dependent exopeptidases"/>
    <property type="match status" value="1"/>
</dbReference>
<accession>V4HYR3</accession>
<dbReference type="PANTHER" id="PTHR43808:SF31">
    <property type="entry name" value="N-ACETYL-L-CITRULLINE DEACETYLASE"/>
    <property type="match status" value="1"/>
</dbReference>
<protein>
    <recommendedName>
        <fullName evidence="5 14">Succinyl-diaminopimelate desuccinylase</fullName>
        <ecNumber evidence="4 14">3.5.1.18</ecNumber>
    </recommendedName>
</protein>
<evidence type="ECO:0000256" key="9">
    <source>
        <dbReference type="ARBA" id="ARBA00022833"/>
    </source>
</evidence>
<dbReference type="Pfam" id="PF07687">
    <property type="entry name" value="M20_dimer"/>
    <property type="match status" value="1"/>
</dbReference>
<dbReference type="GO" id="GO:0019877">
    <property type="term" value="P:diaminopimelate biosynthetic process"/>
    <property type="evidence" value="ECO:0007669"/>
    <property type="project" value="UniProtKB-KW"/>
</dbReference>
<dbReference type="PATRIC" id="fig|1353533.3.peg.691"/>
<evidence type="ECO:0000256" key="5">
    <source>
        <dbReference type="ARBA" id="ARBA00022391"/>
    </source>
</evidence>
<comment type="similarity">
    <text evidence="2">Belongs to the peptidase M20A family. DapE subfamily.</text>
</comment>
<keyword evidence="10" id="KW-0220">Diaminopimelate biosynthesis</keyword>
<dbReference type="AlphaFoldDB" id="V4HYR3"/>
<evidence type="ECO:0000256" key="8">
    <source>
        <dbReference type="ARBA" id="ARBA00022801"/>
    </source>
</evidence>
<dbReference type="NCBIfam" id="NF009557">
    <property type="entry name" value="PRK13009.1"/>
    <property type="match status" value="1"/>
</dbReference>
<comment type="subunit">
    <text evidence="3">Homodimer.</text>
</comment>
<comment type="caution">
    <text evidence="16">The sequence shown here is derived from an EMBL/GenBank/DDBJ whole genome shotgun (WGS) entry which is preliminary data.</text>
</comment>
<keyword evidence="6" id="KW-0028">Amino-acid biosynthesis</keyword>
<dbReference type="GO" id="GO:0009089">
    <property type="term" value="P:lysine biosynthetic process via diaminopimelate"/>
    <property type="evidence" value="ECO:0007669"/>
    <property type="project" value="UniProtKB-UniRule"/>
</dbReference>
<dbReference type="PANTHER" id="PTHR43808">
    <property type="entry name" value="ACETYLORNITHINE DEACETYLASE"/>
    <property type="match status" value="1"/>
</dbReference>
<evidence type="ECO:0000256" key="13">
    <source>
        <dbReference type="ARBA" id="ARBA00051301"/>
    </source>
</evidence>
<keyword evidence="9" id="KW-0862">Zinc</keyword>